<accession>A0A1E3BT00</accession>
<keyword evidence="1" id="KW-0596">Phosphopantetheine</keyword>
<evidence type="ECO:0000256" key="2">
    <source>
        <dbReference type="ARBA" id="ARBA00022553"/>
    </source>
</evidence>
<dbReference type="Pfam" id="PF00668">
    <property type="entry name" value="Condensation"/>
    <property type="match status" value="1"/>
</dbReference>
<comment type="similarity">
    <text evidence="4">Belongs to the NRP synthetase family.</text>
</comment>
<dbReference type="SUPFAM" id="SSF52777">
    <property type="entry name" value="CoA-dependent acyltransferases"/>
    <property type="match status" value="2"/>
</dbReference>
<dbReference type="CDD" id="cd19542">
    <property type="entry name" value="CT_NRPS-like"/>
    <property type="match status" value="1"/>
</dbReference>
<dbReference type="GO" id="GO:0044550">
    <property type="term" value="P:secondary metabolite biosynthetic process"/>
    <property type="evidence" value="ECO:0007669"/>
    <property type="project" value="TreeGrafter"/>
</dbReference>
<dbReference type="SUPFAM" id="SSF47336">
    <property type="entry name" value="ACP-like"/>
    <property type="match status" value="1"/>
</dbReference>
<keyword evidence="7" id="KW-1185">Reference proteome</keyword>
<dbReference type="OrthoDB" id="416786at2759"/>
<dbReference type="AlphaFoldDB" id="A0A1E3BT00"/>
<dbReference type="PANTHER" id="PTHR45527">
    <property type="entry name" value="NONRIBOSOMAL PEPTIDE SYNTHETASE"/>
    <property type="match status" value="1"/>
</dbReference>
<evidence type="ECO:0000256" key="3">
    <source>
        <dbReference type="ARBA" id="ARBA00022598"/>
    </source>
</evidence>
<gene>
    <name evidence="6" type="ORF">SI65_01682</name>
</gene>
<dbReference type="PANTHER" id="PTHR45527:SF3">
    <property type="entry name" value="SIDEROPHORE SYNTHETASE (EUROFUNG)"/>
    <property type="match status" value="1"/>
</dbReference>
<dbReference type="InterPro" id="IPR023213">
    <property type="entry name" value="CAT-like_dom_sf"/>
</dbReference>
<organism evidence="6 7">
    <name type="scientific">Aspergillus cristatus</name>
    <name type="common">Chinese Fuzhuan brick tea-fermentation fungus</name>
    <name type="synonym">Eurotium cristatum</name>
    <dbReference type="NCBI Taxonomy" id="573508"/>
    <lineage>
        <taxon>Eukaryota</taxon>
        <taxon>Fungi</taxon>
        <taxon>Dikarya</taxon>
        <taxon>Ascomycota</taxon>
        <taxon>Pezizomycotina</taxon>
        <taxon>Eurotiomycetes</taxon>
        <taxon>Eurotiomycetidae</taxon>
        <taxon>Eurotiales</taxon>
        <taxon>Aspergillaceae</taxon>
        <taxon>Aspergillus</taxon>
        <taxon>Aspergillus subgen. Aspergillus</taxon>
    </lineage>
</organism>
<dbReference type="STRING" id="573508.A0A1E3BT00"/>
<dbReference type="InterPro" id="IPR009081">
    <property type="entry name" value="PP-bd_ACP"/>
</dbReference>
<dbReference type="GO" id="GO:0005737">
    <property type="term" value="C:cytoplasm"/>
    <property type="evidence" value="ECO:0007669"/>
    <property type="project" value="TreeGrafter"/>
</dbReference>
<feature type="domain" description="Carrier" evidence="5">
    <location>
        <begin position="54"/>
        <end position="130"/>
    </location>
</feature>
<keyword evidence="3" id="KW-0436">Ligase</keyword>
<dbReference type="InterPro" id="IPR036736">
    <property type="entry name" value="ACP-like_sf"/>
</dbReference>
<evidence type="ECO:0000313" key="6">
    <source>
        <dbReference type="EMBL" id="ODM24092.1"/>
    </source>
</evidence>
<dbReference type="VEuPathDB" id="FungiDB:SI65_01682"/>
<dbReference type="PROSITE" id="PS50075">
    <property type="entry name" value="CARRIER"/>
    <property type="match status" value="1"/>
</dbReference>
<comment type="caution">
    <text evidence="6">The sequence shown here is derived from an EMBL/GenBank/DDBJ whole genome shotgun (WGS) entry which is preliminary data.</text>
</comment>
<dbReference type="Gene3D" id="3.30.559.10">
    <property type="entry name" value="Chloramphenicol acetyltransferase-like domain"/>
    <property type="match status" value="1"/>
</dbReference>
<dbReference type="Gene3D" id="3.30.559.30">
    <property type="entry name" value="Nonribosomal peptide synthetase, condensation domain"/>
    <property type="match status" value="1"/>
</dbReference>
<dbReference type="GO" id="GO:0043041">
    <property type="term" value="P:amino acid activation for nonribosomal peptide biosynthetic process"/>
    <property type="evidence" value="ECO:0007669"/>
    <property type="project" value="TreeGrafter"/>
</dbReference>
<dbReference type="EMBL" id="JXNT01000001">
    <property type="protein sequence ID" value="ODM24092.1"/>
    <property type="molecule type" value="Genomic_DNA"/>
</dbReference>
<dbReference type="Proteomes" id="UP000094569">
    <property type="component" value="Unassembled WGS sequence"/>
</dbReference>
<evidence type="ECO:0000256" key="1">
    <source>
        <dbReference type="ARBA" id="ARBA00022450"/>
    </source>
</evidence>
<dbReference type="Pfam" id="PF00550">
    <property type="entry name" value="PP-binding"/>
    <property type="match status" value="1"/>
</dbReference>
<dbReference type="GO" id="GO:0031177">
    <property type="term" value="F:phosphopantetheine binding"/>
    <property type="evidence" value="ECO:0007669"/>
    <property type="project" value="TreeGrafter"/>
</dbReference>
<keyword evidence="2" id="KW-0597">Phosphoprotein</keyword>
<dbReference type="Gene3D" id="1.10.1200.10">
    <property type="entry name" value="ACP-like"/>
    <property type="match status" value="1"/>
</dbReference>
<dbReference type="InterPro" id="IPR001242">
    <property type="entry name" value="Condensation_dom"/>
</dbReference>
<evidence type="ECO:0000256" key="4">
    <source>
        <dbReference type="ARBA" id="ARBA00029454"/>
    </source>
</evidence>
<name>A0A1E3BT00_ASPCR</name>
<dbReference type="GO" id="GO:0016874">
    <property type="term" value="F:ligase activity"/>
    <property type="evidence" value="ECO:0007669"/>
    <property type="project" value="UniProtKB-KW"/>
</dbReference>
<evidence type="ECO:0000259" key="5">
    <source>
        <dbReference type="PROSITE" id="PS50075"/>
    </source>
</evidence>
<evidence type="ECO:0000313" key="7">
    <source>
        <dbReference type="Proteomes" id="UP000094569"/>
    </source>
</evidence>
<sequence length="571" mass="63484">MAPSAYVPIEKMPIEKGQIDRGLLNQFASGIPRPVLYELKDGLNMAWTQGSTQTNLIHAERILQSAWGKILEVSPEEIDVDDNFFRRGGDSVLAMKLVSSLRAEGHNLSVADIFQYMRLGDAAKRSKVGGASVQVQLYKAFSMLGDLDVERFVTESVRPKLANSGWSVRDVYPVTDSQALDIGATVQAPRTSFQYTMLYFDQTVDQGRLIRACTQLIKTHEILRTVFVEHESISFQVVLEKLEGVVTTQRATGSLQQHVNDLCKENVELQFPLGSPFLKIFYAQGNDNQNCLVIDLSHAQYDGMSLPRLLRDLETLYTGKEVTDFAPFSSYISRIHDTRMQSEAIKYWRNVMTGSSLSVLPGQPTHPTDTSIFHTKPVSISQAPGDITTATLLTSAWALVLSRRLQTADVTFGGVTMGRQIDMANVENVMGPCYQLTPIRVVFEAGWTASDPLQFVQQQSARSAAYDFLGFEAIHRHCAEWPSEVRFFDSIVHHQDWEDFDSMPFARGSCRVDVQNPHGDAAYPIKVVSFAKDGQLHAGIVGSNVKFVDGVLGELAEAVEEFGDSEEVLKV</sequence>
<proteinExistence type="inferred from homology"/>
<reference evidence="6 7" key="1">
    <citation type="journal article" date="2016" name="BMC Genomics">
        <title>Comparative genomic and transcriptomic analyses of the Fuzhuan brick tea-fermentation fungus Aspergillus cristatus.</title>
        <authorList>
            <person name="Ge Y."/>
            <person name="Wang Y."/>
            <person name="Liu Y."/>
            <person name="Tan Y."/>
            <person name="Ren X."/>
            <person name="Zhang X."/>
            <person name="Hyde K.D."/>
            <person name="Liu Y."/>
            <person name="Liu Z."/>
        </authorList>
    </citation>
    <scope>NUCLEOTIDE SEQUENCE [LARGE SCALE GENOMIC DNA]</scope>
    <source>
        <strain evidence="6 7">GZAAS20.1005</strain>
    </source>
</reference>
<dbReference type="FunFam" id="1.10.1200.10:FF:000005">
    <property type="entry name" value="Nonribosomal peptide synthetase 1"/>
    <property type="match status" value="1"/>
</dbReference>
<protein>
    <recommendedName>
        <fullName evidence="5">Carrier domain-containing protein</fullName>
    </recommendedName>
</protein>